<evidence type="ECO:0000313" key="4">
    <source>
        <dbReference type="Proteomes" id="UP001235712"/>
    </source>
</evidence>
<dbReference type="SUPFAM" id="SSF47413">
    <property type="entry name" value="lambda repressor-like DNA-binding domains"/>
    <property type="match status" value="1"/>
</dbReference>
<proteinExistence type="predicted"/>
<dbReference type="InterPro" id="IPR010982">
    <property type="entry name" value="Lambda_DNA-bd_dom_sf"/>
</dbReference>
<comment type="caution">
    <text evidence="3">The sequence shown here is derived from an EMBL/GenBank/DDBJ whole genome shotgun (WGS) entry which is preliminary data.</text>
</comment>
<protein>
    <submittedName>
        <fullName evidence="3">Transcriptional regulator with XRE-family HTH domain</fullName>
    </submittedName>
</protein>
<dbReference type="RefSeq" id="WP_307249396.1">
    <property type="nucleotide sequence ID" value="NZ_JAUSQZ010000001.1"/>
</dbReference>
<feature type="domain" description="HTH cro/C1-type" evidence="2">
    <location>
        <begin position="36"/>
        <end position="83"/>
    </location>
</feature>
<dbReference type="InterPro" id="IPR001387">
    <property type="entry name" value="Cro/C1-type_HTH"/>
</dbReference>
<dbReference type="CDD" id="cd00093">
    <property type="entry name" value="HTH_XRE"/>
    <property type="match status" value="1"/>
</dbReference>
<dbReference type="SMART" id="SM00530">
    <property type="entry name" value="HTH_XRE"/>
    <property type="match status" value="1"/>
</dbReference>
<dbReference type="Pfam" id="PF17765">
    <property type="entry name" value="MLTR_LBD"/>
    <property type="match status" value="1"/>
</dbReference>
<dbReference type="Gene3D" id="3.30.450.180">
    <property type="match status" value="1"/>
</dbReference>
<name>A0ABT9PCX8_9ACTN</name>
<evidence type="ECO:0000256" key="1">
    <source>
        <dbReference type="SAM" id="MobiDB-lite"/>
    </source>
</evidence>
<dbReference type="EMBL" id="JAUSQZ010000001">
    <property type="protein sequence ID" value="MDP9830342.1"/>
    <property type="molecule type" value="Genomic_DNA"/>
</dbReference>
<dbReference type="InterPro" id="IPR041413">
    <property type="entry name" value="MLTR_LBD"/>
</dbReference>
<dbReference type="PANTHER" id="PTHR35010">
    <property type="entry name" value="BLL4672 PROTEIN-RELATED"/>
    <property type="match status" value="1"/>
</dbReference>
<dbReference type="PROSITE" id="PS50943">
    <property type="entry name" value="HTH_CROC1"/>
    <property type="match status" value="1"/>
</dbReference>
<reference evidence="3 4" key="1">
    <citation type="submission" date="2023-07" db="EMBL/GenBank/DDBJ databases">
        <title>Sequencing the genomes of 1000 actinobacteria strains.</title>
        <authorList>
            <person name="Klenk H.-P."/>
        </authorList>
    </citation>
    <scope>NUCLEOTIDE SEQUENCE [LARGE SCALE GENOMIC DNA]</scope>
    <source>
        <strain evidence="3 4">DSM 44388</strain>
    </source>
</reference>
<dbReference type="Gene3D" id="1.10.260.40">
    <property type="entry name" value="lambda repressor-like DNA-binding domains"/>
    <property type="match status" value="1"/>
</dbReference>
<sequence>MSTAGALGETLQAWRARISPEDVGLPTYGERRRVSGLRREELALLAGVSASYYTRLEQGHSRNASPEVLDAIARALNLTAAERQHLGTLAAVRPRTTPRRPPAEHVDEALSDLLTALGDVPALVLGRRSDVLAWNPAGHALLAGHLAADGPHHARTRPNMTELVFLDPDVRALYADWPAKARAVVGNLRLTAGLHADDPLLAALIGRLSLNSPDFARLWGDHRVHPCATADYELHHPLVGTLTVTQQSLKALQAPEQTLVTCTAPAASPSAQALALLAQLRPHLRRPSHETRIPRHPDGGGHMIEIAQ</sequence>
<dbReference type="PANTHER" id="PTHR35010:SF2">
    <property type="entry name" value="BLL4672 PROTEIN"/>
    <property type="match status" value="1"/>
</dbReference>
<dbReference type="Proteomes" id="UP001235712">
    <property type="component" value="Unassembled WGS sequence"/>
</dbReference>
<evidence type="ECO:0000313" key="3">
    <source>
        <dbReference type="EMBL" id="MDP9830342.1"/>
    </source>
</evidence>
<dbReference type="Pfam" id="PF01381">
    <property type="entry name" value="HTH_3"/>
    <property type="match status" value="1"/>
</dbReference>
<organism evidence="3 4">
    <name type="scientific">Kineosporia succinea</name>
    <dbReference type="NCBI Taxonomy" id="84632"/>
    <lineage>
        <taxon>Bacteria</taxon>
        <taxon>Bacillati</taxon>
        <taxon>Actinomycetota</taxon>
        <taxon>Actinomycetes</taxon>
        <taxon>Kineosporiales</taxon>
        <taxon>Kineosporiaceae</taxon>
        <taxon>Kineosporia</taxon>
    </lineage>
</organism>
<accession>A0ABT9PCX8</accession>
<gene>
    <name evidence="3" type="ORF">J2S57_006091</name>
</gene>
<evidence type="ECO:0000259" key="2">
    <source>
        <dbReference type="PROSITE" id="PS50943"/>
    </source>
</evidence>
<feature type="region of interest" description="Disordered" evidence="1">
    <location>
        <begin position="288"/>
        <end position="308"/>
    </location>
</feature>
<keyword evidence="4" id="KW-1185">Reference proteome</keyword>
<feature type="compositionally biased region" description="Basic and acidic residues" evidence="1">
    <location>
        <begin position="288"/>
        <end position="299"/>
    </location>
</feature>